<organism evidence="2 3">
    <name type="scientific">Protopolystoma xenopodis</name>
    <dbReference type="NCBI Taxonomy" id="117903"/>
    <lineage>
        <taxon>Eukaryota</taxon>
        <taxon>Metazoa</taxon>
        <taxon>Spiralia</taxon>
        <taxon>Lophotrochozoa</taxon>
        <taxon>Platyhelminthes</taxon>
        <taxon>Monogenea</taxon>
        <taxon>Polyopisthocotylea</taxon>
        <taxon>Polystomatidea</taxon>
        <taxon>Polystomatidae</taxon>
        <taxon>Protopolystoma</taxon>
    </lineage>
</organism>
<name>A0A3S5C1D8_9PLAT</name>
<gene>
    <name evidence="2" type="ORF">PXEA_LOCUS22439</name>
</gene>
<proteinExistence type="predicted"/>
<dbReference type="AlphaFoldDB" id="A0A3S5C1D8"/>
<feature type="region of interest" description="Disordered" evidence="1">
    <location>
        <begin position="49"/>
        <end position="76"/>
    </location>
</feature>
<sequence length="76" mass="8192">MLERTAGRLVGWSAGRLVGWSAVRSVDRQVCLPVSLSLSGLVRRTVGHSVDRSVGSPPRLWNARADSRSAGRSVVH</sequence>
<dbReference type="Proteomes" id="UP000784294">
    <property type="component" value="Unassembled WGS sequence"/>
</dbReference>
<comment type="caution">
    <text evidence="2">The sequence shown here is derived from an EMBL/GenBank/DDBJ whole genome shotgun (WGS) entry which is preliminary data.</text>
</comment>
<accession>A0A3S5C1D8</accession>
<evidence type="ECO:0000313" key="3">
    <source>
        <dbReference type="Proteomes" id="UP000784294"/>
    </source>
</evidence>
<evidence type="ECO:0000256" key="1">
    <source>
        <dbReference type="SAM" id="MobiDB-lite"/>
    </source>
</evidence>
<dbReference type="EMBL" id="CAAALY010099474">
    <property type="protein sequence ID" value="VEL28999.1"/>
    <property type="molecule type" value="Genomic_DNA"/>
</dbReference>
<reference evidence="2" key="1">
    <citation type="submission" date="2018-11" db="EMBL/GenBank/DDBJ databases">
        <authorList>
            <consortium name="Pathogen Informatics"/>
        </authorList>
    </citation>
    <scope>NUCLEOTIDE SEQUENCE</scope>
</reference>
<protein>
    <submittedName>
        <fullName evidence="2">Uncharacterized protein</fullName>
    </submittedName>
</protein>
<keyword evidence="3" id="KW-1185">Reference proteome</keyword>
<evidence type="ECO:0000313" key="2">
    <source>
        <dbReference type="EMBL" id="VEL28999.1"/>
    </source>
</evidence>